<evidence type="ECO:0000259" key="2">
    <source>
        <dbReference type="Pfam" id="PF13837"/>
    </source>
</evidence>
<sequence>MEKNIDYSVYDSNGDVHTVKVTEKEAAALDIDHKRTFRLLNKLKGSAEVNRRWTETATSPVLNSGDNTPWMPPGSTGATLLGPSATSSPVATVVPPVSRAQGKTGAQWNKEQTRTFLHVCGAFRQSLRQRVTPLDAYQRMSDTLFSSHGMDYSALQLREKIRNMKRSFAEAKNGKHLGSDWDFFRQMSFIFDSLMGSVEVDENCASGLEHFGSFQPEAPEAPEANAAKVVSDEENNNISIDFDFHQSVVNNNGVHQANGPTAVSSAEGETDVQVGDLDYYPFLMDDDDDIVNDRDSGHIPEGRVDVDDKLTTRSPAAKQKKNSEGKQQSPRKTPRKTPTPRRKVAGQCHLVWPLSKTNAFLEECVTLKEEVQKENVAVETWKKIAEKLTKREHDVTWQQCRSKFVLMNQFFADSILPVNGILGGVQWPYYQCFLKIHDLPADYEIPVSVASLSASGTLWQDDKTVLLLINIYKERYHLFKGSQSMIRHSSLYLEISTIMQMYEIRASGEQCKSKEKELEMKFRQEYDKKRKTGSAPSSWTFYEPMLEIYGNNASLEAVFAFSVGGSNHYTHKGNVVEAEERQSRSRPPIQPPNHKGAVKKDRKKIYKTEAAGFHLSS</sequence>
<dbReference type="InterPro" id="IPR044822">
    <property type="entry name" value="Myb_DNA-bind_4"/>
</dbReference>
<feature type="region of interest" description="Disordered" evidence="1">
    <location>
        <begin position="291"/>
        <end position="344"/>
    </location>
</feature>
<dbReference type="AlphaFoldDB" id="A0AAV7XG65"/>
<evidence type="ECO:0000256" key="1">
    <source>
        <dbReference type="SAM" id="MobiDB-lite"/>
    </source>
</evidence>
<feature type="compositionally biased region" description="Basic and acidic residues" evidence="1">
    <location>
        <begin position="291"/>
        <end position="311"/>
    </location>
</feature>
<feature type="compositionally biased region" description="Basic residues" evidence="1">
    <location>
        <begin position="332"/>
        <end position="344"/>
    </location>
</feature>
<accession>A0AAV7XG65</accession>
<name>A0AAV7XG65_9NEOP</name>
<organism evidence="3 4">
    <name type="scientific">Megalurothrips usitatus</name>
    <name type="common">bean blossom thrips</name>
    <dbReference type="NCBI Taxonomy" id="439358"/>
    <lineage>
        <taxon>Eukaryota</taxon>
        <taxon>Metazoa</taxon>
        <taxon>Ecdysozoa</taxon>
        <taxon>Arthropoda</taxon>
        <taxon>Hexapoda</taxon>
        <taxon>Insecta</taxon>
        <taxon>Pterygota</taxon>
        <taxon>Neoptera</taxon>
        <taxon>Paraneoptera</taxon>
        <taxon>Thysanoptera</taxon>
        <taxon>Terebrantia</taxon>
        <taxon>Thripoidea</taxon>
        <taxon>Thripidae</taxon>
        <taxon>Megalurothrips</taxon>
    </lineage>
</organism>
<evidence type="ECO:0000313" key="4">
    <source>
        <dbReference type="Proteomes" id="UP001075354"/>
    </source>
</evidence>
<keyword evidence="4" id="KW-1185">Reference proteome</keyword>
<dbReference type="EMBL" id="JAPTSV010000011">
    <property type="protein sequence ID" value="KAJ1522443.1"/>
    <property type="molecule type" value="Genomic_DNA"/>
</dbReference>
<feature type="domain" description="Myb/SANT-like DNA-binding" evidence="2">
    <location>
        <begin position="459"/>
        <end position="547"/>
    </location>
</feature>
<gene>
    <name evidence="3" type="ORF">ONE63_001633</name>
</gene>
<dbReference type="Pfam" id="PF13837">
    <property type="entry name" value="Myb_DNA-bind_4"/>
    <property type="match status" value="2"/>
</dbReference>
<dbReference type="Gene3D" id="1.10.10.60">
    <property type="entry name" value="Homeodomain-like"/>
    <property type="match status" value="2"/>
</dbReference>
<comment type="caution">
    <text evidence="3">The sequence shown here is derived from an EMBL/GenBank/DDBJ whole genome shotgun (WGS) entry which is preliminary data.</text>
</comment>
<feature type="region of interest" description="Disordered" evidence="1">
    <location>
        <begin position="577"/>
        <end position="603"/>
    </location>
</feature>
<proteinExistence type="predicted"/>
<reference evidence="3" key="1">
    <citation type="submission" date="2022-12" db="EMBL/GenBank/DDBJ databases">
        <title>Chromosome-level genome assembly of the bean flower thrips Megalurothrips usitatus.</title>
        <authorList>
            <person name="Ma L."/>
            <person name="Liu Q."/>
            <person name="Li H."/>
            <person name="Cai W."/>
        </authorList>
    </citation>
    <scope>NUCLEOTIDE SEQUENCE</scope>
    <source>
        <strain evidence="3">Cailab_2022a</strain>
    </source>
</reference>
<protein>
    <recommendedName>
        <fullName evidence="2">Myb/SANT-like DNA-binding domain-containing protein</fullName>
    </recommendedName>
</protein>
<dbReference type="Proteomes" id="UP001075354">
    <property type="component" value="Chromosome 11"/>
</dbReference>
<dbReference type="PANTHER" id="PTHR47595:SF1">
    <property type="entry name" value="MYB_SANT-LIKE DNA-BINDING DOMAIN-CONTAINING PROTEIN"/>
    <property type="match status" value="1"/>
</dbReference>
<evidence type="ECO:0000313" key="3">
    <source>
        <dbReference type="EMBL" id="KAJ1522443.1"/>
    </source>
</evidence>
<feature type="domain" description="Myb/SANT-like DNA-binding" evidence="2">
    <location>
        <begin position="107"/>
        <end position="188"/>
    </location>
</feature>
<dbReference type="PANTHER" id="PTHR47595">
    <property type="entry name" value="HEAT SHOCK 70 KDA PROTEIN 14"/>
    <property type="match status" value="1"/>
</dbReference>